<protein>
    <submittedName>
        <fullName evidence="7">Putative membrane protein/domain protein</fullName>
    </submittedName>
</protein>
<name>H8L625_FRAAD</name>
<evidence type="ECO:0000313" key="7">
    <source>
        <dbReference type="EMBL" id="AFC86771.1"/>
    </source>
</evidence>
<evidence type="ECO:0000256" key="3">
    <source>
        <dbReference type="ARBA" id="ARBA00022989"/>
    </source>
</evidence>
<dbReference type="eggNOG" id="COG1714">
    <property type="taxonomic scope" value="Bacteria"/>
</dbReference>
<evidence type="ECO:0000313" key="8">
    <source>
        <dbReference type="Proteomes" id="UP000005234"/>
    </source>
</evidence>
<dbReference type="KEGG" id="fau:Fraau_2406"/>
<dbReference type="AlphaFoldDB" id="H8L625"/>
<dbReference type="GO" id="GO:0016020">
    <property type="term" value="C:membrane"/>
    <property type="evidence" value="ECO:0007669"/>
    <property type="project" value="UniProtKB-SubCell"/>
</dbReference>
<dbReference type="STRING" id="767434.Fraau_2406"/>
<keyword evidence="4 5" id="KW-0472">Membrane</keyword>
<dbReference type="Proteomes" id="UP000005234">
    <property type="component" value="Chromosome"/>
</dbReference>
<evidence type="ECO:0000256" key="2">
    <source>
        <dbReference type="ARBA" id="ARBA00022692"/>
    </source>
</evidence>
<evidence type="ECO:0000256" key="1">
    <source>
        <dbReference type="ARBA" id="ARBA00004141"/>
    </source>
</evidence>
<dbReference type="RefSeq" id="WP_014403774.1">
    <property type="nucleotide sequence ID" value="NC_017033.1"/>
</dbReference>
<proteinExistence type="predicted"/>
<sequence length="174" mass="18850">MKTPPPRRRLLRQIAAAAYDLLVCTALLAASGLMAQLATHGRLFDAAGHLRHAWFRPLQAGVIAAYLLLSWSRGGQTLGLRAWKLRLVSADGGPTSGWQRGWRLLIISLPWLALEAAHAASLNTALTGVALLWTLAWACGLIDPDRCAIQDRLAGTRMHVVNPRLVQSNPVGPD</sequence>
<keyword evidence="2 5" id="KW-0812">Transmembrane</keyword>
<dbReference type="EMBL" id="CP003350">
    <property type="protein sequence ID" value="AFC86771.1"/>
    <property type="molecule type" value="Genomic_DNA"/>
</dbReference>
<dbReference type="HOGENOM" id="CLU_053152_4_0_6"/>
<comment type="subcellular location">
    <subcellularLocation>
        <location evidence="1">Membrane</location>
        <topology evidence="1">Multi-pass membrane protein</topology>
    </subcellularLocation>
</comment>
<accession>H8L625</accession>
<feature type="transmembrane region" description="Helical" evidence="5">
    <location>
        <begin position="21"/>
        <end position="41"/>
    </location>
</feature>
<feature type="transmembrane region" description="Helical" evidence="5">
    <location>
        <begin position="53"/>
        <end position="71"/>
    </location>
</feature>
<keyword evidence="3 5" id="KW-1133">Transmembrane helix</keyword>
<evidence type="ECO:0000259" key="6">
    <source>
        <dbReference type="Pfam" id="PF06271"/>
    </source>
</evidence>
<feature type="domain" description="RDD" evidence="6">
    <location>
        <begin position="12"/>
        <end position="155"/>
    </location>
</feature>
<dbReference type="InterPro" id="IPR010432">
    <property type="entry name" value="RDD"/>
</dbReference>
<reference evidence="7" key="1">
    <citation type="submission" date="2012-02" db="EMBL/GenBank/DDBJ databases">
        <title>The complete genome of Frateuria aurantia DSM 6220.</title>
        <authorList>
            <consortium name="US DOE Joint Genome Institute (JGI-PGF)"/>
            <person name="Lucas S."/>
            <person name="Copeland A."/>
            <person name="Lapidus A."/>
            <person name="Glavina del Rio T."/>
            <person name="Dalin E."/>
            <person name="Tice H."/>
            <person name="Bruce D."/>
            <person name="Goodwin L."/>
            <person name="Pitluck S."/>
            <person name="Peters L."/>
            <person name="Ovchinnikova G."/>
            <person name="Teshima H."/>
            <person name="Kyrpides N."/>
            <person name="Mavromatis K."/>
            <person name="Ivanova N."/>
            <person name="Brettin T."/>
            <person name="Detter J.C."/>
            <person name="Han C."/>
            <person name="Larimer F."/>
            <person name="Land M."/>
            <person name="Hauser L."/>
            <person name="Markowitz V."/>
            <person name="Cheng J.-F."/>
            <person name="Hugenholtz P."/>
            <person name="Woyke T."/>
            <person name="Wu D."/>
            <person name="Brambilla E."/>
            <person name="Klenk H.-P."/>
            <person name="Eisen J.A."/>
        </authorList>
    </citation>
    <scope>NUCLEOTIDE SEQUENCE</scope>
    <source>
        <strain evidence="7">DSM 6220</strain>
    </source>
</reference>
<evidence type="ECO:0000256" key="5">
    <source>
        <dbReference type="SAM" id="Phobius"/>
    </source>
</evidence>
<evidence type="ECO:0000256" key="4">
    <source>
        <dbReference type="ARBA" id="ARBA00023136"/>
    </source>
</evidence>
<dbReference type="Pfam" id="PF06271">
    <property type="entry name" value="RDD"/>
    <property type="match status" value="1"/>
</dbReference>
<keyword evidence="8" id="KW-1185">Reference proteome</keyword>
<gene>
    <name evidence="7" type="ordered locus">Fraau_2406</name>
</gene>
<organism evidence="7 8">
    <name type="scientific">Frateuria aurantia (strain ATCC 33424 / DSM 6220 / KCTC 2777 / LMG 1558 / NBRC 3245 / NCIMB 13370)</name>
    <name type="common">Acetobacter aurantius</name>
    <dbReference type="NCBI Taxonomy" id="767434"/>
    <lineage>
        <taxon>Bacteria</taxon>
        <taxon>Pseudomonadati</taxon>
        <taxon>Pseudomonadota</taxon>
        <taxon>Gammaproteobacteria</taxon>
        <taxon>Lysobacterales</taxon>
        <taxon>Rhodanobacteraceae</taxon>
        <taxon>Frateuria</taxon>
    </lineage>
</organism>